<dbReference type="AlphaFoldDB" id="A0AAD5YKP8"/>
<feature type="region of interest" description="Disordered" evidence="1">
    <location>
        <begin position="363"/>
        <end position="386"/>
    </location>
</feature>
<feature type="compositionally biased region" description="Basic and acidic residues" evidence="1">
    <location>
        <begin position="366"/>
        <end position="376"/>
    </location>
</feature>
<evidence type="ECO:0000313" key="2">
    <source>
        <dbReference type="EMBL" id="KAJ3559984.1"/>
    </source>
</evidence>
<feature type="compositionally biased region" description="Acidic residues" evidence="1">
    <location>
        <begin position="48"/>
        <end position="60"/>
    </location>
</feature>
<gene>
    <name evidence="2" type="ORF">NP233_g11127</name>
</gene>
<dbReference type="InterPro" id="IPR038765">
    <property type="entry name" value="Papain-like_cys_pep_sf"/>
</dbReference>
<feature type="compositionally biased region" description="Basic and acidic residues" evidence="1">
    <location>
        <begin position="825"/>
        <end position="836"/>
    </location>
</feature>
<evidence type="ECO:0000313" key="3">
    <source>
        <dbReference type="Proteomes" id="UP001213000"/>
    </source>
</evidence>
<feature type="region of interest" description="Disordered" evidence="1">
    <location>
        <begin position="803"/>
        <end position="885"/>
    </location>
</feature>
<name>A0AAD5YKP8_9AGAR</name>
<feature type="region of interest" description="Disordered" evidence="1">
    <location>
        <begin position="1"/>
        <end position="66"/>
    </location>
</feature>
<sequence length="997" mass="112637">MTRKGELHSIRPVPRSRTRSQKALSQEGSRPGEATFSAQSEPESSLAPDDEEEEEEEEEYSNGSENLLQTYLDDRYSHRRRKYYIRLLVARFVYLGQFDATKAEQAQQTITMLAEHEKVFQKLLSYTGEDVKRDFLKATYSTIRLSHMAEFMGVVVKSSIPASALAKALEETALLPKFKLLSRDEIDVDDFADNFGAEKEIQEMPSTIEAQARFRISTILKKIIHRFRQDEIIGIGEELLLGYWKSKTGPIEIRHRTGDGTVRSAFVSGRVDYVCAKGPSIRALNLPMSSIAHALRRIRNETFQITHKAHFADFLAGLEQNFSKALVKYGPVKNDLSWDACVLEAKNMNERFSFKSIPSGAGYVHETSDERTDESLGKSSRPSGRRDIFHDIRADHQSTQPQESGLYNAFLGRSPRRLVNARIHGPEILSPLEVTAQNPVRWIDACDDLNTLADRTYLGSAPLDQYLLAVFTLQPGPRKARYIPFNYLHSTNPDDQEIANFRRLIGHQGEVEPLPFETVVGVIHEVNHYFVVVVLPDREEVHILGKGIAKREQYEDTIGWFSWKKHLSGIALYHGWEGMSNYRILCTDWPQNGFDCGPIACQVVIYILRYGFKHSDNGFWAEPYLPCAHGMRHTMVATILDETEDSLAAFRNHLRRPDGLALLGSLFGPELEEIQQRLQNYQHDPEIGRGIATRLAENFTKCRSCKHTRGHGIGSTGSLQGIRRFLEPSQEPAAPVDYHEEVNRTSLDDDKDVINESSFDDDEDLIAMEKMLLGESQGGPATQAVTPRERIRSALTLSEHIQLAGDSQRGESTDIEDQAQGINTETRRDPLGREVGSDQTGLSDEHVRTIPGNPQPGRYSDPHDTTKSKQNDTQELEVESKQSMQKNLRTHLPQVVGQCLAINEELVARSKASGIVKFVISSSNDWLFGLVDCSGGSRRCYITDTLTIRTEEDLKDMLFLLTAWIMIPGSGLFPYFPKSDNEIESTRRSTTRKTRFV</sequence>
<evidence type="ECO:0000256" key="1">
    <source>
        <dbReference type="SAM" id="MobiDB-lite"/>
    </source>
</evidence>
<comment type="caution">
    <text evidence="2">The sequence shown here is derived from an EMBL/GenBank/DDBJ whole genome shotgun (WGS) entry which is preliminary data.</text>
</comment>
<feature type="compositionally biased region" description="Basic and acidic residues" evidence="1">
    <location>
        <begin position="860"/>
        <end position="872"/>
    </location>
</feature>
<dbReference type="EMBL" id="JANIEX010001260">
    <property type="protein sequence ID" value="KAJ3559984.1"/>
    <property type="molecule type" value="Genomic_DNA"/>
</dbReference>
<organism evidence="2 3">
    <name type="scientific">Leucocoprinus birnbaumii</name>
    <dbReference type="NCBI Taxonomy" id="56174"/>
    <lineage>
        <taxon>Eukaryota</taxon>
        <taxon>Fungi</taxon>
        <taxon>Dikarya</taxon>
        <taxon>Basidiomycota</taxon>
        <taxon>Agaricomycotina</taxon>
        <taxon>Agaricomycetes</taxon>
        <taxon>Agaricomycetidae</taxon>
        <taxon>Agaricales</taxon>
        <taxon>Agaricineae</taxon>
        <taxon>Agaricaceae</taxon>
        <taxon>Leucocoprinus</taxon>
    </lineage>
</organism>
<protein>
    <recommendedName>
        <fullName evidence="4">Ubiquitin-like protease family profile domain-containing protein</fullName>
    </recommendedName>
</protein>
<reference evidence="2" key="1">
    <citation type="submission" date="2022-07" db="EMBL/GenBank/DDBJ databases">
        <title>Genome Sequence of Leucocoprinus birnbaumii.</title>
        <authorList>
            <person name="Buettner E."/>
        </authorList>
    </citation>
    <scope>NUCLEOTIDE SEQUENCE</scope>
    <source>
        <strain evidence="2">VT141</strain>
    </source>
</reference>
<proteinExistence type="predicted"/>
<dbReference type="Proteomes" id="UP001213000">
    <property type="component" value="Unassembled WGS sequence"/>
</dbReference>
<dbReference type="SUPFAM" id="SSF54001">
    <property type="entry name" value="Cysteine proteinases"/>
    <property type="match status" value="1"/>
</dbReference>
<keyword evidence="3" id="KW-1185">Reference proteome</keyword>
<accession>A0AAD5YKP8</accession>
<evidence type="ECO:0008006" key="4">
    <source>
        <dbReference type="Google" id="ProtNLM"/>
    </source>
</evidence>